<dbReference type="CDD" id="cd07557">
    <property type="entry name" value="trimeric_dUTPase"/>
    <property type="match status" value="1"/>
</dbReference>
<dbReference type="GO" id="GO:0000287">
    <property type="term" value="F:magnesium ion binding"/>
    <property type="evidence" value="ECO:0007669"/>
    <property type="project" value="InterPro"/>
</dbReference>
<comment type="similarity">
    <text evidence="1">Belongs to the dUTPase family.</text>
</comment>
<dbReference type="InterPro" id="IPR033704">
    <property type="entry name" value="dUTPase_trimeric"/>
</dbReference>
<evidence type="ECO:0000256" key="1">
    <source>
        <dbReference type="ARBA" id="ARBA00006581"/>
    </source>
</evidence>
<name>A0A8S5SI22_9VIRU</name>
<dbReference type="PANTHER" id="PTHR11241">
    <property type="entry name" value="DEOXYURIDINE 5'-TRIPHOSPHATE NUCLEOTIDOHYDROLASE"/>
    <property type="match status" value="1"/>
</dbReference>
<organism evidence="6">
    <name type="scientific">Phage sp. ctqZP6</name>
    <dbReference type="NCBI Taxonomy" id="2828010"/>
    <lineage>
        <taxon>Viruses</taxon>
    </lineage>
</organism>
<keyword evidence="3" id="KW-0378">Hydrolase</keyword>
<dbReference type="Gene3D" id="2.70.40.10">
    <property type="match status" value="1"/>
</dbReference>
<dbReference type="EMBL" id="BK032598">
    <property type="protein sequence ID" value="DAF50576.1"/>
    <property type="molecule type" value="Genomic_DNA"/>
</dbReference>
<dbReference type="GO" id="GO:0004170">
    <property type="term" value="F:dUTP diphosphatase activity"/>
    <property type="evidence" value="ECO:0007669"/>
    <property type="project" value="UniProtKB-EC"/>
</dbReference>
<dbReference type="SUPFAM" id="SSF51283">
    <property type="entry name" value="dUTPase-like"/>
    <property type="match status" value="1"/>
</dbReference>
<dbReference type="GO" id="GO:0046081">
    <property type="term" value="P:dUTP catabolic process"/>
    <property type="evidence" value="ECO:0007669"/>
    <property type="project" value="InterPro"/>
</dbReference>
<dbReference type="PANTHER" id="PTHR11241:SF0">
    <property type="entry name" value="DEOXYURIDINE 5'-TRIPHOSPHATE NUCLEOTIDOHYDROLASE"/>
    <property type="match status" value="1"/>
</dbReference>
<accession>A0A8S5SI22</accession>
<sequence length="137" mass="15048">MKFKKFREDVKTPAKSHLPDVGLDLFMPEAFDIEPLETKTIGLGLGVAIPEGFAGMLVPRSSIAAKGLVIQTSIIDPDYTGEFHIIVTNCSNKTQHIEREQRLCSLVMFNALNARVELVENFEQTERGNDGLGSSGV</sequence>
<dbReference type="InterPro" id="IPR029054">
    <property type="entry name" value="dUTPase-like"/>
</dbReference>
<dbReference type="Pfam" id="PF00692">
    <property type="entry name" value="dUTPase"/>
    <property type="match status" value="1"/>
</dbReference>
<dbReference type="GO" id="GO:0006226">
    <property type="term" value="P:dUMP biosynthetic process"/>
    <property type="evidence" value="ECO:0007669"/>
    <property type="project" value="InterPro"/>
</dbReference>
<keyword evidence="4" id="KW-0546">Nucleotide metabolism</keyword>
<proteinExistence type="inferred from homology"/>
<dbReference type="InterPro" id="IPR008181">
    <property type="entry name" value="dUTPase"/>
</dbReference>
<evidence type="ECO:0000259" key="5">
    <source>
        <dbReference type="Pfam" id="PF00692"/>
    </source>
</evidence>
<evidence type="ECO:0000313" key="6">
    <source>
        <dbReference type="EMBL" id="DAF50576.1"/>
    </source>
</evidence>
<evidence type="ECO:0000256" key="4">
    <source>
        <dbReference type="ARBA" id="ARBA00023080"/>
    </source>
</evidence>
<evidence type="ECO:0000256" key="3">
    <source>
        <dbReference type="ARBA" id="ARBA00022801"/>
    </source>
</evidence>
<evidence type="ECO:0000256" key="2">
    <source>
        <dbReference type="ARBA" id="ARBA00012379"/>
    </source>
</evidence>
<protein>
    <recommendedName>
        <fullName evidence="2">dUTP diphosphatase</fullName>
        <ecNumber evidence="2">3.6.1.23</ecNumber>
    </recommendedName>
</protein>
<dbReference type="EC" id="3.6.1.23" evidence="2"/>
<reference evidence="6" key="1">
    <citation type="journal article" date="2021" name="Proc. Natl. Acad. Sci. U.S.A.">
        <title>A Catalog of Tens of Thousands of Viruses from Human Metagenomes Reveals Hidden Associations with Chronic Diseases.</title>
        <authorList>
            <person name="Tisza M.J."/>
            <person name="Buck C.B."/>
        </authorList>
    </citation>
    <scope>NUCLEOTIDE SEQUENCE</scope>
    <source>
        <strain evidence="6">CtqZP6</strain>
    </source>
</reference>
<dbReference type="InterPro" id="IPR036157">
    <property type="entry name" value="dUTPase-like_sf"/>
</dbReference>
<feature type="domain" description="dUTPase-like" evidence="5">
    <location>
        <begin position="11"/>
        <end position="136"/>
    </location>
</feature>